<accession>H1V5Z8</accession>
<sequence length="131" mass="14119">ITTPRFGSWGTPCSHRTPVSADTAILPSSAHNIKHQTELCLRTAYRATHHPPPAFQLDRSSAAAGQRKVVDPAQGLPSRNDMPLPSDTERPTTILSLQPVSILSSPAGPLLVERYQHREPIGAPPVDGKYG</sequence>
<feature type="region of interest" description="Disordered" evidence="1">
    <location>
        <begin position="51"/>
        <end position="92"/>
    </location>
</feature>
<dbReference type="AlphaFoldDB" id="H1V5Z8"/>
<protein>
    <submittedName>
        <fullName evidence="2">Uncharacterized protein</fullName>
    </submittedName>
</protein>
<dbReference type="HOGENOM" id="CLU_1932505_0_0_1"/>
<gene>
    <name evidence="2" type="ORF">CH063_07398</name>
</gene>
<evidence type="ECO:0000313" key="3">
    <source>
        <dbReference type="Proteomes" id="UP000007174"/>
    </source>
</evidence>
<feature type="non-terminal residue" evidence="2">
    <location>
        <position position="1"/>
    </location>
</feature>
<dbReference type="EMBL" id="CACQ02001629">
    <property type="protein sequence ID" value="CCF35650.1"/>
    <property type="molecule type" value="Genomic_DNA"/>
</dbReference>
<organism evidence="2 3">
    <name type="scientific">Colletotrichum higginsianum (strain IMI 349063)</name>
    <name type="common">Crucifer anthracnose fungus</name>
    <dbReference type="NCBI Taxonomy" id="759273"/>
    <lineage>
        <taxon>Eukaryota</taxon>
        <taxon>Fungi</taxon>
        <taxon>Dikarya</taxon>
        <taxon>Ascomycota</taxon>
        <taxon>Pezizomycotina</taxon>
        <taxon>Sordariomycetes</taxon>
        <taxon>Hypocreomycetidae</taxon>
        <taxon>Glomerellales</taxon>
        <taxon>Glomerellaceae</taxon>
        <taxon>Colletotrichum</taxon>
        <taxon>Colletotrichum destructivum species complex</taxon>
    </lineage>
</organism>
<evidence type="ECO:0000313" key="2">
    <source>
        <dbReference type="EMBL" id="CCF35650.1"/>
    </source>
</evidence>
<name>H1V5Z8_COLHI</name>
<dbReference type="Proteomes" id="UP000007174">
    <property type="component" value="Unassembled WGS sequence"/>
</dbReference>
<proteinExistence type="predicted"/>
<reference evidence="3" key="1">
    <citation type="journal article" date="2012" name="Nat. Genet.">
        <title>Lifestyle transitions in plant pathogenic Colletotrichum fungi deciphered by genome and transcriptome analyses.</title>
        <authorList>
            <person name="O'Connell R.J."/>
            <person name="Thon M.R."/>
            <person name="Hacquard S."/>
            <person name="Amyotte S.G."/>
            <person name="Kleemann J."/>
            <person name="Torres M.F."/>
            <person name="Damm U."/>
            <person name="Buiate E.A."/>
            <person name="Epstein L."/>
            <person name="Alkan N."/>
            <person name="Altmueller J."/>
            <person name="Alvarado-Balderrama L."/>
            <person name="Bauser C.A."/>
            <person name="Becker C."/>
            <person name="Birren B.W."/>
            <person name="Chen Z."/>
            <person name="Choi J."/>
            <person name="Crouch J.A."/>
            <person name="Duvick J.P."/>
            <person name="Farman M.A."/>
            <person name="Gan P."/>
            <person name="Heiman D."/>
            <person name="Henrissat B."/>
            <person name="Howard R.J."/>
            <person name="Kabbage M."/>
            <person name="Koch C."/>
            <person name="Kracher B."/>
            <person name="Kubo Y."/>
            <person name="Law A.D."/>
            <person name="Lebrun M.-H."/>
            <person name="Lee Y.-H."/>
            <person name="Miyara I."/>
            <person name="Moore N."/>
            <person name="Neumann U."/>
            <person name="Nordstroem K."/>
            <person name="Panaccione D.G."/>
            <person name="Panstruga R."/>
            <person name="Place M."/>
            <person name="Proctor R.H."/>
            <person name="Prusky D."/>
            <person name="Rech G."/>
            <person name="Reinhardt R."/>
            <person name="Rollins J.A."/>
            <person name="Rounsley S."/>
            <person name="Schardl C.L."/>
            <person name="Schwartz D.C."/>
            <person name="Shenoy N."/>
            <person name="Shirasu K."/>
            <person name="Sikhakolli U.R."/>
            <person name="Stueber K."/>
            <person name="Sukno S.A."/>
            <person name="Sweigard J.A."/>
            <person name="Takano Y."/>
            <person name="Takahara H."/>
            <person name="Trail F."/>
            <person name="van der Does H.C."/>
            <person name="Voll L.M."/>
            <person name="Will I."/>
            <person name="Young S."/>
            <person name="Zeng Q."/>
            <person name="Zhang J."/>
            <person name="Zhou S."/>
            <person name="Dickman M.B."/>
            <person name="Schulze-Lefert P."/>
            <person name="Ver Loren van Themaat E."/>
            <person name="Ma L.-J."/>
            <person name="Vaillancourt L.J."/>
        </authorList>
    </citation>
    <scope>NUCLEOTIDE SEQUENCE [LARGE SCALE GENOMIC DNA]</scope>
    <source>
        <strain evidence="3">IMI 349063</strain>
    </source>
</reference>
<evidence type="ECO:0000256" key="1">
    <source>
        <dbReference type="SAM" id="MobiDB-lite"/>
    </source>
</evidence>